<gene>
    <name evidence="2" type="ORF">HU137_10730</name>
</gene>
<sequence>MEFVKYAGMYIQLATFIFSVFYYYKYKHTAMKWLPIYLGLVAFVELFCGYYYKQNNVWIYNLVTLVQFNFYAFLFYWYLEEISKKIALLLIIGYNIFYVLSFVINLNSFFDEMASFPHVISVVILIVLLIMMFNQMLRIENFVGFTYNLLFWLCFSLLVFHATSLPLFSISKWNETVGDFKGSLIKILLFSILASHAILIFGFIWSKRKYTY</sequence>
<feature type="transmembrane region" description="Helical" evidence="1">
    <location>
        <begin position="36"/>
        <end position="52"/>
    </location>
</feature>
<keyword evidence="1" id="KW-1133">Transmembrane helix</keyword>
<dbReference type="EMBL" id="JACDZE010000004">
    <property type="protein sequence ID" value="MBA5630246.1"/>
    <property type="molecule type" value="Genomic_DNA"/>
</dbReference>
<evidence type="ECO:0000256" key="1">
    <source>
        <dbReference type="SAM" id="Phobius"/>
    </source>
</evidence>
<feature type="transmembrane region" description="Helical" evidence="1">
    <location>
        <begin position="86"/>
        <end position="104"/>
    </location>
</feature>
<protein>
    <recommendedName>
        <fullName evidence="4">YhhN-like protein</fullName>
    </recommendedName>
</protein>
<keyword evidence="1" id="KW-0472">Membrane</keyword>
<feature type="transmembrane region" description="Helical" evidence="1">
    <location>
        <begin position="183"/>
        <end position="205"/>
    </location>
</feature>
<evidence type="ECO:0000313" key="2">
    <source>
        <dbReference type="EMBL" id="MBA5630246.1"/>
    </source>
</evidence>
<reference evidence="2 3" key="1">
    <citation type="submission" date="2020-07" db="EMBL/GenBank/DDBJ databases">
        <title>Moheibacter lacus sp. nov., a member of the family Flavobacteriaceae isolated from freshwater lake sediment.</title>
        <authorList>
            <person name="Liu Y."/>
        </authorList>
    </citation>
    <scope>NUCLEOTIDE SEQUENCE [LARGE SCALE GENOMIC DNA]</scope>
    <source>
        <strain evidence="2 3">BDHS18</strain>
    </source>
</reference>
<evidence type="ECO:0000313" key="3">
    <source>
        <dbReference type="Proteomes" id="UP000552241"/>
    </source>
</evidence>
<name>A0A838ZTD9_9FLAO</name>
<feature type="transmembrane region" description="Helical" evidence="1">
    <location>
        <begin position="149"/>
        <end position="171"/>
    </location>
</feature>
<feature type="transmembrane region" description="Helical" evidence="1">
    <location>
        <begin position="58"/>
        <end position="79"/>
    </location>
</feature>
<proteinExistence type="predicted"/>
<evidence type="ECO:0008006" key="4">
    <source>
        <dbReference type="Google" id="ProtNLM"/>
    </source>
</evidence>
<dbReference type="AlphaFoldDB" id="A0A838ZTD9"/>
<feature type="transmembrane region" description="Helical" evidence="1">
    <location>
        <begin position="6"/>
        <end position="24"/>
    </location>
</feature>
<accession>A0A838ZTD9</accession>
<dbReference type="Proteomes" id="UP000552241">
    <property type="component" value="Unassembled WGS sequence"/>
</dbReference>
<comment type="caution">
    <text evidence="2">The sequence shown here is derived from an EMBL/GenBank/DDBJ whole genome shotgun (WGS) entry which is preliminary data.</text>
</comment>
<feature type="transmembrane region" description="Helical" evidence="1">
    <location>
        <begin position="116"/>
        <end position="137"/>
    </location>
</feature>
<organism evidence="2 3">
    <name type="scientific">Moheibacter lacus</name>
    <dbReference type="NCBI Taxonomy" id="2745851"/>
    <lineage>
        <taxon>Bacteria</taxon>
        <taxon>Pseudomonadati</taxon>
        <taxon>Bacteroidota</taxon>
        <taxon>Flavobacteriia</taxon>
        <taxon>Flavobacteriales</taxon>
        <taxon>Weeksellaceae</taxon>
        <taxon>Moheibacter</taxon>
    </lineage>
</organism>
<dbReference type="RefSeq" id="WP_182043852.1">
    <property type="nucleotide sequence ID" value="NZ_JACDZE010000004.1"/>
</dbReference>
<keyword evidence="1" id="KW-0812">Transmembrane</keyword>
<keyword evidence="3" id="KW-1185">Reference proteome</keyword>